<sequence>MRRKLIAAVIITSSFLTTAVIANSIAFNHAKQSCVENQKTTRAEKEFLAFNWSVSCR</sequence>
<evidence type="ECO:0000256" key="1">
    <source>
        <dbReference type="SAM" id="SignalP"/>
    </source>
</evidence>
<dbReference type="EMBL" id="JBBYAF010000005">
    <property type="protein sequence ID" value="MEL3971434.1"/>
    <property type="molecule type" value="Genomic_DNA"/>
</dbReference>
<keyword evidence="3" id="KW-1185">Reference proteome</keyword>
<dbReference type="Proteomes" id="UP001389717">
    <property type="component" value="Unassembled WGS sequence"/>
</dbReference>
<keyword evidence="1" id="KW-0732">Signal</keyword>
<feature type="chain" id="PRO_5046081444" evidence="1">
    <location>
        <begin position="23"/>
        <end position="57"/>
    </location>
</feature>
<evidence type="ECO:0000313" key="2">
    <source>
        <dbReference type="EMBL" id="MEL3971434.1"/>
    </source>
</evidence>
<accession>A0ABU9K881</accession>
<feature type="signal peptide" evidence="1">
    <location>
        <begin position="1"/>
        <end position="22"/>
    </location>
</feature>
<proteinExistence type="predicted"/>
<reference evidence="2 3" key="1">
    <citation type="submission" date="2024-04" db="EMBL/GenBank/DDBJ databases">
        <title>Bacillus oryzaecorticis sp. nov., a moderately halophilic bacterium isolated from rice husks.</title>
        <authorList>
            <person name="Zhu H.-S."/>
        </authorList>
    </citation>
    <scope>NUCLEOTIDE SEQUENCE [LARGE SCALE GENOMIC DNA]</scope>
    <source>
        <strain evidence="2 3">ZC255</strain>
    </source>
</reference>
<organism evidence="2 3">
    <name type="scientific">Rossellomorea oryzaecorticis</name>
    <dbReference type="NCBI Taxonomy" id="1396505"/>
    <lineage>
        <taxon>Bacteria</taxon>
        <taxon>Bacillati</taxon>
        <taxon>Bacillota</taxon>
        <taxon>Bacilli</taxon>
        <taxon>Bacillales</taxon>
        <taxon>Bacillaceae</taxon>
        <taxon>Rossellomorea</taxon>
    </lineage>
</organism>
<dbReference type="RefSeq" id="WP_341980687.1">
    <property type="nucleotide sequence ID" value="NZ_JBBYAF010000005.1"/>
</dbReference>
<gene>
    <name evidence="2" type="ORF">AAEO50_04000</name>
</gene>
<protein>
    <submittedName>
        <fullName evidence="2">Uncharacterized protein</fullName>
    </submittedName>
</protein>
<evidence type="ECO:0000313" key="3">
    <source>
        <dbReference type="Proteomes" id="UP001389717"/>
    </source>
</evidence>
<name>A0ABU9K881_9BACI</name>
<comment type="caution">
    <text evidence="2">The sequence shown here is derived from an EMBL/GenBank/DDBJ whole genome shotgun (WGS) entry which is preliminary data.</text>
</comment>